<keyword evidence="1" id="KW-1133">Transmembrane helix</keyword>
<dbReference type="Proteomes" id="UP000008144">
    <property type="component" value="Chromosome 7"/>
</dbReference>
<organism evidence="2 3">
    <name type="scientific">Ciona intestinalis</name>
    <name type="common">Transparent sea squirt</name>
    <name type="synonym">Ascidia intestinalis</name>
    <dbReference type="NCBI Taxonomy" id="7719"/>
    <lineage>
        <taxon>Eukaryota</taxon>
        <taxon>Metazoa</taxon>
        <taxon>Chordata</taxon>
        <taxon>Tunicata</taxon>
        <taxon>Ascidiacea</taxon>
        <taxon>Phlebobranchia</taxon>
        <taxon>Cionidae</taxon>
        <taxon>Ciona</taxon>
    </lineage>
</organism>
<protein>
    <submittedName>
        <fullName evidence="2">Uncharacterized protein</fullName>
    </submittedName>
</protein>
<keyword evidence="3" id="KW-1185">Reference proteome</keyword>
<name>H2XKR5_CIOIN</name>
<dbReference type="HOGENOM" id="CLU_2290673_0_0_1"/>
<proteinExistence type="predicted"/>
<feature type="transmembrane region" description="Helical" evidence="1">
    <location>
        <begin position="35"/>
        <end position="61"/>
    </location>
</feature>
<evidence type="ECO:0000313" key="3">
    <source>
        <dbReference type="Proteomes" id="UP000008144"/>
    </source>
</evidence>
<dbReference type="InParanoid" id="H2XKR5"/>
<reference evidence="2" key="4">
    <citation type="submission" date="2025-09" db="UniProtKB">
        <authorList>
            <consortium name="Ensembl"/>
        </authorList>
    </citation>
    <scope>IDENTIFICATION</scope>
</reference>
<dbReference type="AlphaFoldDB" id="H2XKR5"/>
<keyword evidence="1" id="KW-0812">Transmembrane</keyword>
<reference evidence="2" key="2">
    <citation type="journal article" date="2008" name="Genome Biol.">
        <title>Improved genome assembly and evidence-based global gene model set for the chordate Ciona intestinalis: new insight into intron and operon populations.</title>
        <authorList>
            <person name="Satou Y."/>
            <person name="Mineta K."/>
            <person name="Ogasawara M."/>
            <person name="Sasakura Y."/>
            <person name="Shoguchi E."/>
            <person name="Ueno K."/>
            <person name="Yamada L."/>
            <person name="Matsumoto J."/>
            <person name="Wasserscheid J."/>
            <person name="Dewar K."/>
            <person name="Wiley G.B."/>
            <person name="Macmil S.L."/>
            <person name="Roe B.A."/>
            <person name="Zeller R.W."/>
            <person name="Hastings K.E."/>
            <person name="Lemaire P."/>
            <person name="Lindquist E."/>
            <person name="Endo T."/>
            <person name="Hotta K."/>
            <person name="Inaba K."/>
        </authorList>
    </citation>
    <scope>NUCLEOTIDE SEQUENCE [LARGE SCALE GENOMIC DNA]</scope>
    <source>
        <strain evidence="2">wild type</strain>
    </source>
</reference>
<evidence type="ECO:0000313" key="2">
    <source>
        <dbReference type="Ensembl" id="ENSCINP00000030247.1"/>
    </source>
</evidence>
<keyword evidence="1" id="KW-0472">Membrane</keyword>
<reference evidence="2" key="3">
    <citation type="submission" date="2025-08" db="UniProtKB">
        <authorList>
            <consortium name="Ensembl"/>
        </authorList>
    </citation>
    <scope>IDENTIFICATION</scope>
</reference>
<accession>H2XKR5</accession>
<dbReference type="Ensembl" id="ENSCINT00000030474.1">
    <property type="protein sequence ID" value="ENSCINP00000030247.1"/>
    <property type="gene ID" value="ENSCING00000018032.1"/>
</dbReference>
<sequence length="101" mass="11051">MVRKMVKIILNATTTSYLNISFVTLQPEETNKVVYWVPIGVVIAAFAVFGIYIFLISIGVLEPAHPSKSKKGQAVVIKNQARAVSLNLPQDMIPSTSSHLP</sequence>
<reference evidence="3" key="1">
    <citation type="journal article" date="2002" name="Science">
        <title>The draft genome of Ciona intestinalis: insights into chordate and vertebrate origins.</title>
        <authorList>
            <person name="Dehal P."/>
            <person name="Satou Y."/>
            <person name="Campbell R.K."/>
            <person name="Chapman J."/>
            <person name="Degnan B."/>
            <person name="De Tomaso A."/>
            <person name="Davidson B."/>
            <person name="Di Gregorio A."/>
            <person name="Gelpke M."/>
            <person name="Goodstein D.M."/>
            <person name="Harafuji N."/>
            <person name="Hastings K.E."/>
            <person name="Ho I."/>
            <person name="Hotta K."/>
            <person name="Huang W."/>
            <person name="Kawashima T."/>
            <person name="Lemaire P."/>
            <person name="Martinez D."/>
            <person name="Meinertzhagen I.A."/>
            <person name="Necula S."/>
            <person name="Nonaka M."/>
            <person name="Putnam N."/>
            <person name="Rash S."/>
            <person name="Saiga H."/>
            <person name="Satake M."/>
            <person name="Terry A."/>
            <person name="Yamada L."/>
            <person name="Wang H.G."/>
            <person name="Awazu S."/>
            <person name="Azumi K."/>
            <person name="Boore J."/>
            <person name="Branno M."/>
            <person name="Chin-Bow S."/>
            <person name="DeSantis R."/>
            <person name="Doyle S."/>
            <person name="Francino P."/>
            <person name="Keys D.N."/>
            <person name="Haga S."/>
            <person name="Hayashi H."/>
            <person name="Hino K."/>
            <person name="Imai K.S."/>
            <person name="Inaba K."/>
            <person name="Kano S."/>
            <person name="Kobayashi K."/>
            <person name="Kobayashi M."/>
            <person name="Lee B.I."/>
            <person name="Makabe K.W."/>
            <person name="Manohar C."/>
            <person name="Matassi G."/>
            <person name="Medina M."/>
            <person name="Mochizuki Y."/>
            <person name="Mount S."/>
            <person name="Morishita T."/>
            <person name="Miura S."/>
            <person name="Nakayama A."/>
            <person name="Nishizaka S."/>
            <person name="Nomoto H."/>
            <person name="Ohta F."/>
            <person name="Oishi K."/>
            <person name="Rigoutsos I."/>
            <person name="Sano M."/>
            <person name="Sasaki A."/>
            <person name="Sasakura Y."/>
            <person name="Shoguchi E."/>
            <person name="Shin-i T."/>
            <person name="Spagnuolo A."/>
            <person name="Stainier D."/>
            <person name="Suzuki M.M."/>
            <person name="Tassy O."/>
            <person name="Takatori N."/>
            <person name="Tokuoka M."/>
            <person name="Yagi K."/>
            <person name="Yoshizaki F."/>
            <person name="Wada S."/>
            <person name="Zhang C."/>
            <person name="Hyatt P.D."/>
            <person name="Larimer F."/>
            <person name="Detter C."/>
            <person name="Doggett N."/>
            <person name="Glavina T."/>
            <person name="Hawkins T."/>
            <person name="Richardson P."/>
            <person name="Lucas S."/>
            <person name="Kohara Y."/>
            <person name="Levine M."/>
            <person name="Satoh N."/>
            <person name="Rokhsar D.S."/>
        </authorList>
    </citation>
    <scope>NUCLEOTIDE SEQUENCE [LARGE SCALE GENOMIC DNA]</scope>
</reference>
<dbReference type="EMBL" id="EAAA01002383">
    <property type="status" value="NOT_ANNOTATED_CDS"/>
    <property type="molecule type" value="Genomic_DNA"/>
</dbReference>
<evidence type="ECO:0000256" key="1">
    <source>
        <dbReference type="SAM" id="Phobius"/>
    </source>
</evidence>